<dbReference type="AlphaFoldDB" id="A0A6J4MB58"/>
<name>A0A6J4MB58_9BACT</name>
<sequence length="245" mass="25767">MRRAVLLSLAGVAAGLLAPPAARAQSDENDGFSAPRTATVDARGARAVEIEAHAGMLRVVGVPGLAEVRVRGTARAGRRDRLAGIRLDARREGDAVVVRADLPDQDWRGWSGRDDWRLLDLVVEVPRGLAARIEDGSGSVEVRGVGALTLHDGSGGVEVDDVASADIEDGSGSLRVRDVRGDLRVRDGSGSVEAERVGGTFTVERDGSGSIDAREVAGDFVVERDGSGGIDHDGVRGRVTIPRRR</sequence>
<evidence type="ECO:0008006" key="3">
    <source>
        <dbReference type="Google" id="ProtNLM"/>
    </source>
</evidence>
<feature type="signal peptide" evidence="1">
    <location>
        <begin position="1"/>
        <end position="24"/>
    </location>
</feature>
<accession>A0A6J4MB58</accession>
<dbReference type="EMBL" id="CADCTU010000779">
    <property type="protein sequence ID" value="CAA9353123.1"/>
    <property type="molecule type" value="Genomic_DNA"/>
</dbReference>
<dbReference type="Gene3D" id="2.160.20.120">
    <property type="match status" value="1"/>
</dbReference>
<keyword evidence="1" id="KW-0732">Signal</keyword>
<reference evidence="2" key="1">
    <citation type="submission" date="2020-02" db="EMBL/GenBank/DDBJ databases">
        <authorList>
            <person name="Meier V. D."/>
        </authorList>
    </citation>
    <scope>NUCLEOTIDE SEQUENCE</scope>
    <source>
        <strain evidence="2">AVDCRST_MAG11</strain>
    </source>
</reference>
<protein>
    <recommendedName>
        <fullName evidence="3">Adhesin domain-containing protein</fullName>
    </recommendedName>
</protein>
<feature type="chain" id="PRO_5026718454" description="Adhesin domain-containing protein" evidence="1">
    <location>
        <begin position="25"/>
        <end position="245"/>
    </location>
</feature>
<gene>
    <name evidence="2" type="ORF">AVDCRST_MAG11-3639</name>
</gene>
<organism evidence="2">
    <name type="scientific">uncultured Gemmatimonadaceae bacterium</name>
    <dbReference type="NCBI Taxonomy" id="246130"/>
    <lineage>
        <taxon>Bacteria</taxon>
        <taxon>Pseudomonadati</taxon>
        <taxon>Gemmatimonadota</taxon>
        <taxon>Gemmatimonadia</taxon>
        <taxon>Gemmatimonadales</taxon>
        <taxon>Gemmatimonadaceae</taxon>
        <taxon>environmental samples</taxon>
    </lineage>
</organism>
<evidence type="ECO:0000313" key="2">
    <source>
        <dbReference type="EMBL" id="CAA9353123.1"/>
    </source>
</evidence>
<proteinExistence type="predicted"/>
<evidence type="ECO:0000256" key="1">
    <source>
        <dbReference type="SAM" id="SignalP"/>
    </source>
</evidence>